<evidence type="ECO:0000313" key="3">
    <source>
        <dbReference type="EMBL" id="KAG0304344.1"/>
    </source>
</evidence>
<dbReference type="Pfam" id="PF03644">
    <property type="entry name" value="Glyco_hydro_85"/>
    <property type="match status" value="1"/>
</dbReference>
<dbReference type="InterPro" id="IPR005201">
    <property type="entry name" value="TIM_ENGase"/>
</dbReference>
<organism evidence="3 4">
    <name type="scientific">Linnemannia gamsii</name>
    <dbReference type="NCBI Taxonomy" id="64522"/>
    <lineage>
        <taxon>Eukaryota</taxon>
        <taxon>Fungi</taxon>
        <taxon>Fungi incertae sedis</taxon>
        <taxon>Mucoromycota</taxon>
        <taxon>Mortierellomycotina</taxon>
        <taxon>Mortierellomycetes</taxon>
        <taxon>Mortierellales</taxon>
        <taxon>Mortierellaceae</taxon>
        <taxon>Linnemannia</taxon>
    </lineage>
</organism>
<dbReference type="EMBL" id="JAAAIN010001317">
    <property type="protein sequence ID" value="KAG0304344.1"/>
    <property type="molecule type" value="Genomic_DNA"/>
</dbReference>
<reference evidence="3" key="1">
    <citation type="journal article" date="2020" name="Fungal Divers.">
        <title>Resolving the Mortierellaceae phylogeny through synthesis of multi-gene phylogenetics and phylogenomics.</title>
        <authorList>
            <person name="Vandepol N."/>
            <person name="Liber J."/>
            <person name="Desiro A."/>
            <person name="Na H."/>
            <person name="Kennedy M."/>
            <person name="Barry K."/>
            <person name="Grigoriev I.V."/>
            <person name="Miller A.N."/>
            <person name="O'Donnell K."/>
            <person name="Stajich J.E."/>
            <person name="Bonito G."/>
        </authorList>
    </citation>
    <scope>NUCLEOTIDE SEQUENCE</scope>
    <source>
        <strain evidence="3">NVP60</strain>
    </source>
</reference>
<dbReference type="GO" id="GO:0033925">
    <property type="term" value="F:mannosyl-glycoprotein endo-beta-N-acetylglucosaminidase activity"/>
    <property type="evidence" value="ECO:0007669"/>
    <property type="project" value="UniProtKB-EC"/>
</dbReference>
<dbReference type="AlphaFoldDB" id="A0A9P6QWH5"/>
<dbReference type="PANTHER" id="PTHR13246:SF1">
    <property type="entry name" value="CYTOSOLIC ENDO-BETA-N-ACETYLGLUCOSAMINIDASE"/>
    <property type="match status" value="1"/>
</dbReference>
<accession>A0A9P6QWH5</accession>
<keyword evidence="4" id="KW-1185">Reference proteome</keyword>
<dbReference type="Gene3D" id="2.60.120.260">
    <property type="entry name" value="Galactose-binding domain-like"/>
    <property type="match status" value="1"/>
</dbReference>
<evidence type="ECO:0000313" key="4">
    <source>
        <dbReference type="Proteomes" id="UP000823405"/>
    </source>
</evidence>
<proteinExistence type="predicted"/>
<sequence>MVFLSEPALPTSAPIKSFKDLLDWKPGQDEYNVAHTPFHPRPRPFARRAGLSSEFSKTAATTPGLSDQAQLRDCKVIVCHDMAGGYAEDARPQGNDYDKIYSIQYWNNVDIFIYFSHYRITIPPPVWTNAAHKNGVRSIGTIITEWLEGILETDEMVSGPGQTFADEDGNDKVDRRWFSKAYADKLVDLAVYYKFDGWFINIESILRGGVKQVNQTIAFLRYFREQIHLRIPGGELHWYDSVITSTGEIAWQDKLSPENYRFFEQSDGIFTNYTWKEHAVAESVALAGPRNRDVYTGIDIWGRNTFGGGGFTTYKALEVIQRERTSCALFAPAWTYESLGKEDFMTNDRLFWTGYNGAGFHAENLPLSSFYWTTCRMLATKPKKNHRKKEGADDKDKDKDEEEDNKNFLPVSAYIPIRPSGCATWFYSNFDRGFGKGFWINGKKVSEKPWSQLSHQSLSPALSKEVFSIDRGHGVLPLPGTPKAVRWILSPEDAFNGGTSLIVQEFSLDSSTPPLPPLPIPAPPPSIPPGNDDTQNAPAIHDASPMMAADIAHTTRTRSIIVPLFDTQISLLNALDSTVELVFKSCQSDVQVGVHLGMMAAEQDEDDIANATTVARTLSRYELMELLEPSIKAQWEGFPILPPAEKKKGFLSLGAIEGADRSKQLETVLALDISLEEGGFVDAIETLEGGWRRLTLHISSLFSNVFGEKRKDDLSTIFLSQLGLTLTYEGQAVPSQAPEKEESRALVVIGSLAVVPTWSAGYKGSCVQGLKAGGNQVVVVEANKTEFTIECGPGEQQKQQQRQPLGDTSINRQQAELIPPAKSVLKVSSSVTWNIGYPIVGPTLGASISNKSASMSGEVSPVDYSHYAVYLSLDERTFAVDSEQTCKTGGKDSGGGNGEKVFVGTAFTNQYQILQFEIPMDKVIPEHPSQLPDTTFTATDVQRPLTSVDMLDQGGRSIWVWVQGIRRDGRVDALEDWAVGQLL</sequence>
<dbReference type="InterPro" id="IPR032979">
    <property type="entry name" value="ENGase"/>
</dbReference>
<evidence type="ECO:0000259" key="2">
    <source>
        <dbReference type="Pfam" id="PF03644"/>
    </source>
</evidence>
<dbReference type="CDD" id="cd06547">
    <property type="entry name" value="GH85_ENGase"/>
    <property type="match status" value="1"/>
</dbReference>
<feature type="domain" description="Cytosolic endo-beta-N-acetylglucosaminidase TIM barrel" evidence="2">
    <location>
        <begin position="88"/>
        <end position="437"/>
    </location>
</feature>
<dbReference type="Gene3D" id="3.20.20.80">
    <property type="entry name" value="Glycosidases"/>
    <property type="match status" value="1"/>
</dbReference>
<protein>
    <recommendedName>
        <fullName evidence="2">Cytosolic endo-beta-N-acetylglucosaminidase TIM barrel domain-containing protein</fullName>
    </recommendedName>
</protein>
<feature type="region of interest" description="Disordered" evidence="1">
    <location>
        <begin position="383"/>
        <end position="404"/>
    </location>
</feature>
<gene>
    <name evidence="3" type="ORF">BGZ97_001535</name>
</gene>
<dbReference type="GO" id="GO:0005829">
    <property type="term" value="C:cytosol"/>
    <property type="evidence" value="ECO:0007669"/>
    <property type="project" value="UniProtKB-SubCell"/>
</dbReference>
<dbReference type="PANTHER" id="PTHR13246">
    <property type="entry name" value="ENDO BETA N-ACETYLGLUCOSAMINIDASE"/>
    <property type="match status" value="1"/>
</dbReference>
<comment type="caution">
    <text evidence="3">The sequence shown here is derived from an EMBL/GenBank/DDBJ whole genome shotgun (WGS) entry which is preliminary data.</text>
</comment>
<dbReference type="OrthoDB" id="284473at2759"/>
<dbReference type="Proteomes" id="UP000823405">
    <property type="component" value="Unassembled WGS sequence"/>
</dbReference>
<evidence type="ECO:0000256" key="1">
    <source>
        <dbReference type="SAM" id="MobiDB-lite"/>
    </source>
</evidence>
<name>A0A9P6QWH5_9FUNG</name>